<dbReference type="Proteomes" id="UP001152531">
    <property type="component" value="Unassembled WGS sequence"/>
</dbReference>
<evidence type="ECO:0000313" key="2">
    <source>
        <dbReference type="Proteomes" id="UP001152531"/>
    </source>
</evidence>
<proteinExistence type="predicted"/>
<reference evidence="1" key="1">
    <citation type="submission" date="2022-06" db="EMBL/GenBank/DDBJ databases">
        <authorList>
            <person name="Legras J.-L."/>
            <person name="Devillers H."/>
            <person name="Grondin C."/>
        </authorList>
    </citation>
    <scope>NUCLEOTIDE SEQUENCE</scope>
    <source>
        <strain evidence="1">CLIB 1444</strain>
    </source>
</reference>
<gene>
    <name evidence="1" type="ORF">CLIB1444_04S07118</name>
</gene>
<sequence length="113" mass="11810">MSLLVDTTSLVQPSISSLNHLQVSTILKDLSNSNSLLIDDTATAQTDLIGSYTSEPRTLTLQSASESIISISGSASSDSENSGSLEALGTNCSVKLYYLMSGFIVVSLFVGSL</sequence>
<comment type="caution">
    <text evidence="1">The sequence shown here is derived from an EMBL/GenBank/DDBJ whole genome shotgun (WGS) entry which is preliminary data.</text>
</comment>
<organism evidence="1 2">
    <name type="scientific">[Candida] jaroonii</name>
    <dbReference type="NCBI Taxonomy" id="467808"/>
    <lineage>
        <taxon>Eukaryota</taxon>
        <taxon>Fungi</taxon>
        <taxon>Dikarya</taxon>
        <taxon>Ascomycota</taxon>
        <taxon>Saccharomycotina</taxon>
        <taxon>Pichiomycetes</taxon>
        <taxon>Debaryomycetaceae</taxon>
        <taxon>Yamadazyma</taxon>
    </lineage>
</organism>
<name>A0ACA9Y6V2_9ASCO</name>
<evidence type="ECO:0000313" key="1">
    <source>
        <dbReference type="EMBL" id="CAH6720752.1"/>
    </source>
</evidence>
<keyword evidence="2" id="KW-1185">Reference proteome</keyword>
<protein>
    <submittedName>
        <fullName evidence="1">Uncharacterized protein</fullName>
    </submittedName>
</protein>
<dbReference type="EMBL" id="CALSDN010000004">
    <property type="protein sequence ID" value="CAH6720752.1"/>
    <property type="molecule type" value="Genomic_DNA"/>
</dbReference>
<accession>A0ACA9Y6V2</accession>